<keyword evidence="1" id="KW-0472">Membrane</keyword>
<proteinExistence type="predicted"/>
<dbReference type="EnsemblMetazoa" id="ISCW023763-RA">
    <property type="protein sequence ID" value="ISCW023763-PA"/>
    <property type="gene ID" value="ISCW023763"/>
</dbReference>
<reference evidence="4" key="2">
    <citation type="submission" date="2020-05" db="UniProtKB">
        <authorList>
            <consortium name="EnsemblMetazoa"/>
        </authorList>
    </citation>
    <scope>IDENTIFICATION</scope>
    <source>
        <strain evidence="4">wikel</strain>
    </source>
</reference>
<protein>
    <submittedName>
        <fullName evidence="3 4">Uncharacterized protein</fullName>
    </submittedName>
</protein>
<dbReference type="EMBL" id="ABJB011061153">
    <property type="status" value="NOT_ANNOTATED_CDS"/>
    <property type="molecule type" value="Genomic_DNA"/>
</dbReference>
<dbReference type="PaxDb" id="6945-B7QJR9"/>
<evidence type="ECO:0000313" key="4">
    <source>
        <dbReference type="EnsemblMetazoa" id="ISCW023763-PA"/>
    </source>
</evidence>
<evidence type="ECO:0000313" key="3">
    <source>
        <dbReference type="EMBL" id="EEC19091.1"/>
    </source>
</evidence>
<dbReference type="OMA" id="QMNSKKT"/>
<dbReference type="VEuPathDB" id="VectorBase:ISCI023763"/>
<dbReference type="AlphaFoldDB" id="B7QJR9"/>
<dbReference type="OrthoDB" id="6513467at2759"/>
<dbReference type="HOGENOM" id="CLU_1751751_0_0_1"/>
<dbReference type="EMBL" id="DS953774">
    <property type="protein sequence ID" value="EEC19091.1"/>
    <property type="molecule type" value="Genomic_DNA"/>
</dbReference>
<keyword evidence="1" id="KW-1133">Transmembrane helix</keyword>
<feature type="signal peptide" evidence="2">
    <location>
        <begin position="1"/>
        <end position="22"/>
    </location>
</feature>
<feature type="chain" id="PRO_5014568365" evidence="2">
    <location>
        <begin position="23"/>
        <end position="149"/>
    </location>
</feature>
<organism>
    <name type="scientific">Ixodes scapularis</name>
    <name type="common">Black-legged tick</name>
    <name type="synonym">Deer tick</name>
    <dbReference type="NCBI Taxonomy" id="6945"/>
    <lineage>
        <taxon>Eukaryota</taxon>
        <taxon>Metazoa</taxon>
        <taxon>Ecdysozoa</taxon>
        <taxon>Arthropoda</taxon>
        <taxon>Chelicerata</taxon>
        <taxon>Arachnida</taxon>
        <taxon>Acari</taxon>
        <taxon>Parasitiformes</taxon>
        <taxon>Ixodida</taxon>
        <taxon>Ixodoidea</taxon>
        <taxon>Ixodidae</taxon>
        <taxon>Ixodinae</taxon>
        <taxon>Ixodes</taxon>
    </lineage>
</organism>
<keyword evidence="5" id="KW-1185">Reference proteome</keyword>
<evidence type="ECO:0000256" key="1">
    <source>
        <dbReference type="SAM" id="Phobius"/>
    </source>
</evidence>
<dbReference type="VEuPathDB" id="VectorBase:ISCP_011619"/>
<dbReference type="VEuPathDB" id="VectorBase:ISCW023763"/>
<keyword evidence="1" id="KW-0812">Transmembrane</keyword>
<dbReference type="KEGG" id="isc:8042289"/>
<evidence type="ECO:0000313" key="5">
    <source>
        <dbReference type="Proteomes" id="UP000001555"/>
    </source>
</evidence>
<dbReference type="Proteomes" id="UP000001555">
    <property type="component" value="Unassembled WGS sequence"/>
</dbReference>
<keyword evidence="2" id="KW-0732">Signal</keyword>
<accession>B7QJR9</accession>
<reference evidence="3 5" key="1">
    <citation type="submission" date="2008-03" db="EMBL/GenBank/DDBJ databases">
        <title>Annotation of Ixodes scapularis.</title>
        <authorList>
            <consortium name="Ixodes scapularis Genome Project Consortium"/>
            <person name="Caler E."/>
            <person name="Hannick L.I."/>
            <person name="Bidwell S."/>
            <person name="Joardar V."/>
            <person name="Thiagarajan M."/>
            <person name="Amedeo P."/>
            <person name="Galinsky K.J."/>
            <person name="Schobel S."/>
            <person name="Inman J."/>
            <person name="Hostetler J."/>
            <person name="Miller J."/>
            <person name="Hammond M."/>
            <person name="Megy K."/>
            <person name="Lawson D."/>
            <person name="Kodira C."/>
            <person name="Sutton G."/>
            <person name="Meyer J."/>
            <person name="Hill C.A."/>
            <person name="Birren B."/>
            <person name="Nene V."/>
            <person name="Collins F."/>
            <person name="Alarcon-Chaidez F."/>
            <person name="Wikel S."/>
            <person name="Strausberg R."/>
        </authorList>
    </citation>
    <scope>NUCLEOTIDE SEQUENCE [LARGE SCALE GENOMIC DNA]</scope>
    <source>
        <strain evidence="5">Wikel</strain>
        <strain evidence="3">Wikel colony</strain>
    </source>
</reference>
<name>B7QJR9_IXOSC</name>
<sequence>MVPQLRVFLLCALLLRAAGALADSDPVEQAAQNPQQHKGDRSGTYYLHDLEKTKLGLTALGGSGLALIIPFLLALGVFAIVLPVIGLLFMGGLGLGGFPGIGIPGGLYPAAGRKRTGDSLLSQENVIKMVSFVDKALQDFGKQMNSKKT</sequence>
<gene>
    <name evidence="4" type="primary">8042289</name>
    <name evidence="3" type="ORF">IscW_ISCW023763</name>
</gene>
<dbReference type="InParanoid" id="B7QJR9"/>
<feature type="transmembrane region" description="Helical" evidence="1">
    <location>
        <begin position="65"/>
        <end position="89"/>
    </location>
</feature>
<evidence type="ECO:0000256" key="2">
    <source>
        <dbReference type="SAM" id="SignalP"/>
    </source>
</evidence>